<dbReference type="Proteomes" id="UP000050525">
    <property type="component" value="Unassembled WGS sequence"/>
</dbReference>
<proteinExistence type="predicted"/>
<name>A0A151PDS2_ALLMI</name>
<keyword evidence="2" id="KW-1185">Reference proteome</keyword>
<evidence type="ECO:0000313" key="1">
    <source>
        <dbReference type="EMBL" id="KYO47064.1"/>
    </source>
</evidence>
<comment type="caution">
    <text evidence="1">The sequence shown here is derived from an EMBL/GenBank/DDBJ whole genome shotgun (WGS) entry which is preliminary data.</text>
</comment>
<sequence>MWLINAFCMYTAAACMGPGAQPGSLESCVQLNDMPHWDYYDLPGSSSYSDFYFVGSCILATGFPEAPSCAPGL</sequence>
<dbReference type="EMBL" id="AKHW03000483">
    <property type="protein sequence ID" value="KYO47064.1"/>
    <property type="molecule type" value="Genomic_DNA"/>
</dbReference>
<gene>
    <name evidence="1" type="ORF">Y1Q_0013982</name>
</gene>
<dbReference type="AlphaFoldDB" id="A0A151PDS2"/>
<organism evidence="1 2">
    <name type="scientific">Alligator mississippiensis</name>
    <name type="common">American alligator</name>
    <dbReference type="NCBI Taxonomy" id="8496"/>
    <lineage>
        <taxon>Eukaryota</taxon>
        <taxon>Metazoa</taxon>
        <taxon>Chordata</taxon>
        <taxon>Craniata</taxon>
        <taxon>Vertebrata</taxon>
        <taxon>Euteleostomi</taxon>
        <taxon>Archelosauria</taxon>
        <taxon>Archosauria</taxon>
        <taxon>Crocodylia</taxon>
        <taxon>Alligatoridae</taxon>
        <taxon>Alligatorinae</taxon>
        <taxon>Alligator</taxon>
    </lineage>
</organism>
<reference evidence="1 2" key="1">
    <citation type="journal article" date="2012" name="Genome Biol.">
        <title>Sequencing three crocodilian genomes to illuminate the evolution of archosaurs and amniotes.</title>
        <authorList>
            <person name="St John J.A."/>
            <person name="Braun E.L."/>
            <person name="Isberg S.R."/>
            <person name="Miles L.G."/>
            <person name="Chong A.Y."/>
            <person name="Gongora J."/>
            <person name="Dalzell P."/>
            <person name="Moran C."/>
            <person name="Bed'hom B."/>
            <person name="Abzhanov A."/>
            <person name="Burgess S.C."/>
            <person name="Cooksey A.M."/>
            <person name="Castoe T.A."/>
            <person name="Crawford N.G."/>
            <person name="Densmore L.D."/>
            <person name="Drew J.C."/>
            <person name="Edwards S.V."/>
            <person name="Faircloth B.C."/>
            <person name="Fujita M.K."/>
            <person name="Greenwold M.J."/>
            <person name="Hoffmann F.G."/>
            <person name="Howard J.M."/>
            <person name="Iguchi T."/>
            <person name="Janes D.E."/>
            <person name="Khan S.Y."/>
            <person name="Kohno S."/>
            <person name="de Koning A.J."/>
            <person name="Lance S.L."/>
            <person name="McCarthy F.M."/>
            <person name="McCormack J.E."/>
            <person name="Merchant M.E."/>
            <person name="Peterson D.G."/>
            <person name="Pollock D.D."/>
            <person name="Pourmand N."/>
            <person name="Raney B.J."/>
            <person name="Roessler K.A."/>
            <person name="Sanford J.R."/>
            <person name="Sawyer R.H."/>
            <person name="Schmidt C.J."/>
            <person name="Triplett E.W."/>
            <person name="Tuberville T.D."/>
            <person name="Venegas-Anaya M."/>
            <person name="Howard J.T."/>
            <person name="Jarvis E.D."/>
            <person name="Guillette L.J.Jr."/>
            <person name="Glenn T.C."/>
            <person name="Green R.E."/>
            <person name="Ray D.A."/>
        </authorList>
    </citation>
    <scope>NUCLEOTIDE SEQUENCE [LARGE SCALE GENOMIC DNA]</scope>
    <source>
        <strain evidence="1">KSC_2009_1</strain>
    </source>
</reference>
<evidence type="ECO:0000313" key="2">
    <source>
        <dbReference type="Proteomes" id="UP000050525"/>
    </source>
</evidence>
<accession>A0A151PDS2</accession>
<protein>
    <submittedName>
        <fullName evidence="1">Uncharacterized protein</fullName>
    </submittedName>
</protein>